<organism evidence="1">
    <name type="scientific">marine metagenome</name>
    <dbReference type="NCBI Taxonomy" id="408172"/>
    <lineage>
        <taxon>unclassified sequences</taxon>
        <taxon>metagenomes</taxon>
        <taxon>ecological metagenomes</taxon>
    </lineage>
</organism>
<dbReference type="AlphaFoldDB" id="A0A382MAX9"/>
<evidence type="ECO:0000313" key="1">
    <source>
        <dbReference type="EMBL" id="SVC44572.1"/>
    </source>
</evidence>
<sequence length="198" mass="21848">GQGTYTYKSGRKIVGEFRESKPWNAKNYDKSGKIEAEWVKGVKLKNIRVRALLGNLSGETSSSSASVSMIWKEYGMGFNQMSYKSTASTNSVYEMENTTLDLSYTFGDKWTVTAGLGYVFGGKGEITINSSNQKYETESVSGYALFGLFGIEWESVEGLIGTRYNSTKYSDLTSQNYTSAVPLDITVTELVLGLGYSF</sequence>
<name>A0A382MAX9_9ZZZZ</name>
<gene>
    <name evidence="1" type="ORF">METZ01_LOCUS297426</name>
</gene>
<feature type="non-terminal residue" evidence="1">
    <location>
        <position position="1"/>
    </location>
</feature>
<dbReference type="EMBL" id="UINC01091645">
    <property type="protein sequence ID" value="SVC44572.1"/>
    <property type="molecule type" value="Genomic_DNA"/>
</dbReference>
<reference evidence="1" key="1">
    <citation type="submission" date="2018-05" db="EMBL/GenBank/DDBJ databases">
        <authorList>
            <person name="Lanie J.A."/>
            <person name="Ng W.-L."/>
            <person name="Kazmierczak K.M."/>
            <person name="Andrzejewski T.M."/>
            <person name="Davidsen T.M."/>
            <person name="Wayne K.J."/>
            <person name="Tettelin H."/>
            <person name="Glass J.I."/>
            <person name="Rusch D."/>
            <person name="Podicherti R."/>
            <person name="Tsui H.-C.T."/>
            <person name="Winkler M.E."/>
        </authorList>
    </citation>
    <scope>NUCLEOTIDE SEQUENCE</scope>
</reference>
<evidence type="ECO:0008006" key="2">
    <source>
        <dbReference type="Google" id="ProtNLM"/>
    </source>
</evidence>
<proteinExistence type="predicted"/>
<protein>
    <recommendedName>
        <fullName evidence="2">Outer membrane protein beta-barrel domain-containing protein</fullName>
    </recommendedName>
</protein>
<accession>A0A382MAX9</accession>